<dbReference type="EMBL" id="WIGN01000197">
    <property type="protein sequence ID" value="KAF6804869.1"/>
    <property type="molecule type" value="Genomic_DNA"/>
</dbReference>
<dbReference type="InterPro" id="IPR051938">
    <property type="entry name" value="Apopto_cytoskel_mod"/>
</dbReference>
<dbReference type="PRINTS" id="PR00625">
    <property type="entry name" value="JDOMAIN"/>
</dbReference>
<keyword evidence="1" id="KW-0143">Chaperone</keyword>
<keyword evidence="5" id="KW-1185">Reference proteome</keyword>
<dbReference type="PANTHER" id="PTHR44145:SF3">
    <property type="entry name" value="DNAJ HOMOLOG SUBFAMILY A MEMBER 3, MITOCHONDRIAL"/>
    <property type="match status" value="1"/>
</dbReference>
<evidence type="ECO:0000256" key="2">
    <source>
        <dbReference type="SAM" id="MobiDB-lite"/>
    </source>
</evidence>
<proteinExistence type="predicted"/>
<feature type="compositionally biased region" description="Basic and acidic residues" evidence="2">
    <location>
        <begin position="161"/>
        <end position="171"/>
    </location>
</feature>
<gene>
    <name evidence="4" type="ORF">CSOJ01_09899</name>
</gene>
<evidence type="ECO:0000313" key="5">
    <source>
        <dbReference type="Proteomes" id="UP000652219"/>
    </source>
</evidence>
<dbReference type="Proteomes" id="UP000652219">
    <property type="component" value="Unassembled WGS sequence"/>
</dbReference>
<comment type="caution">
    <text evidence="4">The sequence shown here is derived from an EMBL/GenBank/DDBJ whole genome shotgun (WGS) entry which is preliminary data.</text>
</comment>
<feature type="region of interest" description="Disordered" evidence="2">
    <location>
        <begin position="152"/>
        <end position="171"/>
    </location>
</feature>
<dbReference type="PROSITE" id="PS50076">
    <property type="entry name" value="DNAJ_2"/>
    <property type="match status" value="1"/>
</dbReference>
<reference evidence="4 5" key="1">
    <citation type="journal article" date="2020" name="Phytopathology">
        <title>Genome Sequence Resources of Colletotrichum truncatum, C. plurivorum, C. musicola, and C. sojae: Four Species Pathogenic to Soybean (Glycine max).</title>
        <authorList>
            <person name="Rogerio F."/>
            <person name="Boufleur T.R."/>
            <person name="Ciampi-Guillardi M."/>
            <person name="Sukno S.A."/>
            <person name="Thon M.R."/>
            <person name="Massola Junior N.S."/>
            <person name="Baroncelli R."/>
        </authorList>
    </citation>
    <scope>NUCLEOTIDE SEQUENCE [LARGE SCALE GENOMIC DNA]</scope>
    <source>
        <strain evidence="4 5">LFN0009</strain>
    </source>
</reference>
<dbReference type="CDD" id="cd06257">
    <property type="entry name" value="DnaJ"/>
    <property type="match status" value="1"/>
</dbReference>
<protein>
    <submittedName>
        <fullName evidence="4">Chaperone protein</fullName>
    </submittedName>
</protein>
<evidence type="ECO:0000256" key="1">
    <source>
        <dbReference type="ARBA" id="ARBA00023186"/>
    </source>
</evidence>
<dbReference type="AlphaFoldDB" id="A0A8H6J1N7"/>
<name>A0A8H6J1N7_9PEZI</name>
<dbReference type="SUPFAM" id="SSF46565">
    <property type="entry name" value="Chaperone J-domain"/>
    <property type="match status" value="1"/>
</dbReference>
<evidence type="ECO:0000259" key="3">
    <source>
        <dbReference type="PROSITE" id="PS50076"/>
    </source>
</evidence>
<dbReference type="Pfam" id="PF00226">
    <property type="entry name" value="DnaJ"/>
    <property type="match status" value="1"/>
</dbReference>
<dbReference type="InterPro" id="IPR036869">
    <property type="entry name" value="J_dom_sf"/>
</dbReference>
<dbReference type="Gene3D" id="1.10.287.110">
    <property type="entry name" value="DnaJ domain"/>
    <property type="match status" value="1"/>
</dbReference>
<organism evidence="4 5">
    <name type="scientific">Colletotrichum sojae</name>
    <dbReference type="NCBI Taxonomy" id="2175907"/>
    <lineage>
        <taxon>Eukaryota</taxon>
        <taxon>Fungi</taxon>
        <taxon>Dikarya</taxon>
        <taxon>Ascomycota</taxon>
        <taxon>Pezizomycotina</taxon>
        <taxon>Sordariomycetes</taxon>
        <taxon>Hypocreomycetidae</taxon>
        <taxon>Glomerellales</taxon>
        <taxon>Glomerellaceae</taxon>
        <taxon>Colletotrichum</taxon>
        <taxon>Colletotrichum orchidearum species complex</taxon>
    </lineage>
</organism>
<accession>A0A8H6J1N7</accession>
<dbReference type="SMART" id="SM00271">
    <property type="entry name" value="DnaJ"/>
    <property type="match status" value="1"/>
</dbReference>
<feature type="region of interest" description="Disordered" evidence="2">
    <location>
        <begin position="123"/>
        <end position="147"/>
    </location>
</feature>
<dbReference type="PANTHER" id="PTHR44145">
    <property type="entry name" value="DNAJ HOMOLOG SUBFAMILY A MEMBER 3, MITOCHONDRIAL"/>
    <property type="match status" value="1"/>
</dbReference>
<feature type="domain" description="J" evidence="3">
    <location>
        <begin position="8"/>
        <end position="74"/>
    </location>
</feature>
<evidence type="ECO:0000313" key="4">
    <source>
        <dbReference type="EMBL" id="KAF6804869.1"/>
    </source>
</evidence>
<dbReference type="InterPro" id="IPR001623">
    <property type="entry name" value="DnaJ_domain"/>
</dbReference>
<sequence length="207" mass="24053">MAPPSSRDYYADLGVPPSATAEQIKSAYHKLVLKHHPDKQAPGSRPDSEDFRRIQEAWECIGDKKKRAAFDKTYQRIRKSSAGVRKDQSADVPLGGRSYVSPAAMAEWKETLRKLAEEEIRPAREQAAREEQERGEQAARDEAAQRRAELERICREKRRPAKEAKIEEQKWRDKMSEYPIHEWSAELYRLKKRTEKLRHSCPVCPKK</sequence>